<evidence type="ECO:0000256" key="2">
    <source>
        <dbReference type="SAM" id="Coils"/>
    </source>
</evidence>
<evidence type="ECO:0000256" key="3">
    <source>
        <dbReference type="SAM" id="Phobius"/>
    </source>
</evidence>
<feature type="domain" description="Multidrug resistance protein MdtA-like barrel-sandwich hybrid" evidence="4">
    <location>
        <begin position="63"/>
        <end position="253"/>
    </location>
</feature>
<keyword evidence="7" id="KW-1185">Reference proteome</keyword>
<comment type="subcellular location">
    <subcellularLocation>
        <location evidence="1">Cell envelope</location>
    </subcellularLocation>
</comment>
<dbReference type="Gene3D" id="2.40.50.100">
    <property type="match status" value="1"/>
</dbReference>
<sequence length="384" mass="41704">MPEGSNVEVSRAELATAGRSRRRWRRLLLLVLVPLLVVAVAFYFYLSGGRYVVTDNAYVRADKVTISTDVSGMVQAVLVAENQRVAAGDMLFRIDPEPFALAEAAAQAQLGTVLAELSTLKANYRQRVEEIRLAEADVAYQDRELRRQAELGQRGVAAGTVLDQARIAYARARQRAAAAREEAGAVLASLGGTLDADPAQHPRARHAQAELDRARRERRRTEVRAPAAGILVNVGQLQPGEYLEAGKPAFTLVLVDRLWIDANPKETDLTHVVIGNPADVTVDTYPGRTWKGRVESVSPASGAEFAILPPQNASGNWIKVVQRIPMRVAVEQPADGPMLRTGMSVVVTVDTGRERTLASVWADLRRLVGLDPGQHAGAAHRPQG</sequence>
<comment type="caution">
    <text evidence="6">The sequence shown here is derived from an EMBL/GenBank/DDBJ whole genome shotgun (WGS) entry which is preliminary data.</text>
</comment>
<keyword evidence="2" id="KW-0175">Coiled coil</keyword>
<keyword evidence="3" id="KW-1133">Transmembrane helix</keyword>
<keyword evidence="3" id="KW-0472">Membrane</keyword>
<feature type="domain" description="CusB-like beta-barrel" evidence="5">
    <location>
        <begin position="258"/>
        <end position="300"/>
    </location>
</feature>
<evidence type="ECO:0000259" key="4">
    <source>
        <dbReference type="Pfam" id="PF25917"/>
    </source>
</evidence>
<protein>
    <submittedName>
        <fullName evidence="6">Membrane fusion protein (Multidrug efflux system)</fullName>
    </submittedName>
</protein>
<dbReference type="RefSeq" id="WP_123694279.1">
    <property type="nucleotide sequence ID" value="NZ_AP019700.1"/>
</dbReference>
<dbReference type="Gene3D" id="2.40.30.170">
    <property type="match status" value="1"/>
</dbReference>
<organism evidence="6 7">
    <name type="scientific">Stella humosa</name>
    <dbReference type="NCBI Taxonomy" id="94"/>
    <lineage>
        <taxon>Bacteria</taxon>
        <taxon>Pseudomonadati</taxon>
        <taxon>Pseudomonadota</taxon>
        <taxon>Alphaproteobacteria</taxon>
        <taxon>Rhodospirillales</taxon>
        <taxon>Stellaceae</taxon>
        <taxon>Stella</taxon>
    </lineage>
</organism>
<dbReference type="Pfam" id="PF25954">
    <property type="entry name" value="Beta-barrel_RND_2"/>
    <property type="match status" value="1"/>
</dbReference>
<keyword evidence="3" id="KW-0812">Transmembrane</keyword>
<dbReference type="GO" id="GO:0030313">
    <property type="term" value="C:cell envelope"/>
    <property type="evidence" value="ECO:0007669"/>
    <property type="project" value="UniProtKB-SubCell"/>
</dbReference>
<dbReference type="PANTHER" id="PTHR30386">
    <property type="entry name" value="MEMBRANE FUSION SUBUNIT OF EMRAB-TOLC MULTIDRUG EFFLUX PUMP"/>
    <property type="match status" value="1"/>
</dbReference>
<evidence type="ECO:0000313" key="7">
    <source>
        <dbReference type="Proteomes" id="UP000278222"/>
    </source>
</evidence>
<dbReference type="GO" id="GO:0055085">
    <property type="term" value="P:transmembrane transport"/>
    <property type="evidence" value="ECO:0007669"/>
    <property type="project" value="InterPro"/>
</dbReference>
<name>A0A3N1KWN0_9PROT</name>
<dbReference type="Pfam" id="PF25917">
    <property type="entry name" value="BSH_RND"/>
    <property type="match status" value="1"/>
</dbReference>
<dbReference type="InterPro" id="IPR050739">
    <property type="entry name" value="MFP"/>
</dbReference>
<dbReference type="PANTHER" id="PTHR30386:SF19">
    <property type="entry name" value="MULTIDRUG EXPORT PROTEIN EMRA-RELATED"/>
    <property type="match status" value="1"/>
</dbReference>
<dbReference type="InterPro" id="IPR058792">
    <property type="entry name" value="Beta-barrel_RND_2"/>
</dbReference>
<accession>A0A3N1KWN0</accession>
<evidence type="ECO:0000259" key="5">
    <source>
        <dbReference type="Pfam" id="PF25954"/>
    </source>
</evidence>
<proteinExistence type="predicted"/>
<dbReference type="OrthoDB" id="9811754at2"/>
<dbReference type="InterPro" id="IPR058625">
    <property type="entry name" value="MdtA-like_BSH"/>
</dbReference>
<gene>
    <name evidence="6" type="ORF">EDC65_4751</name>
</gene>
<evidence type="ECO:0000313" key="6">
    <source>
        <dbReference type="EMBL" id="ROP83219.1"/>
    </source>
</evidence>
<evidence type="ECO:0000256" key="1">
    <source>
        <dbReference type="ARBA" id="ARBA00004196"/>
    </source>
</evidence>
<feature type="coiled-coil region" evidence="2">
    <location>
        <begin position="162"/>
        <end position="224"/>
    </location>
</feature>
<dbReference type="EMBL" id="RJKX01000017">
    <property type="protein sequence ID" value="ROP83219.1"/>
    <property type="molecule type" value="Genomic_DNA"/>
</dbReference>
<dbReference type="AlphaFoldDB" id="A0A3N1KWN0"/>
<dbReference type="SUPFAM" id="SSF111369">
    <property type="entry name" value="HlyD-like secretion proteins"/>
    <property type="match status" value="1"/>
</dbReference>
<feature type="transmembrane region" description="Helical" evidence="3">
    <location>
        <begin position="27"/>
        <end position="46"/>
    </location>
</feature>
<dbReference type="Proteomes" id="UP000278222">
    <property type="component" value="Unassembled WGS sequence"/>
</dbReference>
<reference evidence="6 7" key="1">
    <citation type="submission" date="2018-11" db="EMBL/GenBank/DDBJ databases">
        <title>Genomic Encyclopedia of Type Strains, Phase IV (KMG-IV): sequencing the most valuable type-strain genomes for metagenomic binning, comparative biology and taxonomic classification.</title>
        <authorList>
            <person name="Goeker M."/>
        </authorList>
    </citation>
    <scope>NUCLEOTIDE SEQUENCE [LARGE SCALE GENOMIC DNA]</scope>
    <source>
        <strain evidence="6 7">DSM 5900</strain>
    </source>
</reference>